<dbReference type="InterPro" id="IPR036881">
    <property type="entry name" value="Glyco_hydro_3_C_sf"/>
</dbReference>
<dbReference type="PANTHER" id="PTHR30620:SF77">
    <property type="entry name" value="LYSOSOMAL BETA GLUCOSIDASE-LIKE"/>
    <property type="match status" value="1"/>
</dbReference>
<dbReference type="InterPro" id="IPR051915">
    <property type="entry name" value="Cellulose_Degrad_GH3"/>
</dbReference>
<evidence type="ECO:0000259" key="3">
    <source>
        <dbReference type="Pfam" id="PF00933"/>
    </source>
</evidence>
<evidence type="ECO:0000313" key="7">
    <source>
        <dbReference type="Proteomes" id="UP001217500"/>
    </source>
</evidence>
<dbReference type="RefSeq" id="WP_289503823.1">
    <property type="nucleotide sequence ID" value="NZ_CP116805.1"/>
</dbReference>
<dbReference type="EMBL" id="CP116805">
    <property type="protein sequence ID" value="WCL54104.1"/>
    <property type="molecule type" value="Genomic_DNA"/>
</dbReference>
<feature type="domain" description="ExoP galactose-binding-like" evidence="5">
    <location>
        <begin position="715"/>
        <end position="851"/>
    </location>
</feature>
<dbReference type="InterPro" id="IPR041443">
    <property type="entry name" value="Exop_C"/>
</dbReference>
<dbReference type="InterPro" id="IPR002772">
    <property type="entry name" value="Glyco_hydro_3_C"/>
</dbReference>
<dbReference type="SUPFAM" id="SSF51445">
    <property type="entry name" value="(Trans)glycosidases"/>
    <property type="match status" value="1"/>
</dbReference>
<dbReference type="Gene3D" id="3.40.50.1700">
    <property type="entry name" value="Glycoside hydrolase family 3 C-terminal domain"/>
    <property type="match status" value="1"/>
</dbReference>
<dbReference type="AlphaFoldDB" id="A0AAF0BKC0"/>
<feature type="domain" description="Glycoside hydrolase family 3 N-terminal" evidence="3">
    <location>
        <begin position="84"/>
        <end position="406"/>
    </location>
</feature>
<feature type="chain" id="PRO_5041946373" evidence="2">
    <location>
        <begin position="18"/>
        <end position="863"/>
    </location>
</feature>
<name>A0AAF0BKC0_9PROT</name>
<keyword evidence="2" id="KW-0732">Signal</keyword>
<dbReference type="GO" id="GO:0008422">
    <property type="term" value="F:beta-glucosidase activity"/>
    <property type="evidence" value="ECO:0007669"/>
    <property type="project" value="TreeGrafter"/>
</dbReference>
<dbReference type="InterPro" id="IPR001764">
    <property type="entry name" value="Glyco_hydro_3_N"/>
</dbReference>
<evidence type="ECO:0000259" key="4">
    <source>
        <dbReference type="Pfam" id="PF01915"/>
    </source>
</evidence>
<dbReference type="KEGG" id="gso:PH603_16320"/>
<dbReference type="Gene3D" id="3.20.20.300">
    <property type="entry name" value="Glycoside hydrolase, family 3, N-terminal domain"/>
    <property type="match status" value="1"/>
</dbReference>
<feature type="domain" description="Glycoside hydrolase family 3 C-terminal" evidence="4">
    <location>
        <begin position="446"/>
        <end position="660"/>
    </location>
</feature>
<organism evidence="6 7">
    <name type="scientific">Gimibacter soli</name>
    <dbReference type="NCBI Taxonomy" id="3024400"/>
    <lineage>
        <taxon>Bacteria</taxon>
        <taxon>Pseudomonadati</taxon>
        <taxon>Pseudomonadota</taxon>
        <taxon>Alphaproteobacteria</taxon>
        <taxon>Kordiimonadales</taxon>
        <taxon>Temperatibacteraceae</taxon>
        <taxon>Gimibacter</taxon>
    </lineage>
</organism>
<dbReference type="GO" id="GO:0009251">
    <property type="term" value="P:glucan catabolic process"/>
    <property type="evidence" value="ECO:0007669"/>
    <property type="project" value="TreeGrafter"/>
</dbReference>
<dbReference type="Pfam" id="PF01915">
    <property type="entry name" value="Glyco_hydro_3_C"/>
    <property type="match status" value="1"/>
</dbReference>
<dbReference type="Proteomes" id="UP001217500">
    <property type="component" value="Chromosome"/>
</dbReference>
<evidence type="ECO:0000256" key="2">
    <source>
        <dbReference type="SAM" id="SignalP"/>
    </source>
</evidence>
<dbReference type="PANTHER" id="PTHR30620">
    <property type="entry name" value="PERIPLASMIC BETA-GLUCOSIDASE-RELATED"/>
    <property type="match status" value="1"/>
</dbReference>
<feature type="signal peptide" evidence="2">
    <location>
        <begin position="1"/>
        <end position="17"/>
    </location>
</feature>
<proteinExistence type="predicted"/>
<dbReference type="InterPro" id="IPR036962">
    <property type="entry name" value="Glyco_hydro_3_N_sf"/>
</dbReference>
<accession>A0AAF0BKC0</accession>
<reference evidence="6" key="1">
    <citation type="submission" date="2023-01" db="EMBL/GenBank/DDBJ databases">
        <title>The genome sequence of Kordiimonadaceae bacterium 6D33.</title>
        <authorList>
            <person name="Liu Y."/>
        </authorList>
    </citation>
    <scope>NUCLEOTIDE SEQUENCE</scope>
    <source>
        <strain evidence="6">6D33</strain>
    </source>
</reference>
<dbReference type="InterPro" id="IPR008979">
    <property type="entry name" value="Galactose-bd-like_sf"/>
</dbReference>
<keyword evidence="7" id="KW-1185">Reference proteome</keyword>
<dbReference type="InterPro" id="IPR017853">
    <property type="entry name" value="GH"/>
</dbReference>
<dbReference type="PROSITE" id="PS51257">
    <property type="entry name" value="PROKAR_LIPOPROTEIN"/>
    <property type="match status" value="1"/>
</dbReference>
<sequence length="863" mass="91228">MRRLLTLPILAAAFGLAACDWQPVGPEKLPEDKSAASASQFGARGAPMPPMLHPDIWPAPAARPADSLAVERAVNAALARMSPDAKLAQMLQVDMRHIVPDDLRQVPFGMIRAQAGSYPNGDRNAGVVDWLSLADDFYAAGTDPAGRGGRVPAFWCVETAHGHTALKGGTIFPHNIGLGAAGEAVLVRRVAMAVAAETGASGPDCVISPRLNVAEDDRSGRVYESFSEAPAIAARLGGAYVTGLQGKPGSGEFLRGPRVVSAARTFLGDGLADGGQERGNISLDEHGLIDRDGLSFASGVGNGAQMLLASPARWQGIPLHGFAPLLTGVLRQGLGFDGILLGDWDAIADVPNCMADDCVTAINAGVDMLAAGDNWRRLYANMRSAYAEGRLTEARVDEAVRRILTVKARAGLLAGVKPSARDGADPALVGAPAHRALAREAARKSLVLLKNNRAVLPVRAGARVLVAGEGANNPRMQTGGWTRTWQGMETSRADLPGVTTIWEGIRAAVEAAGGTATLSVDGSATGKFDVAIVVYGEEPYAEFQGEIETLDYSPGDDHILNLLARLRQRGIATVSVFLSGRPLWVNPEINASDAFVAAWLPGQEGAGVADVIVAGPKSRIRHDFRGKLTFSWPKRADQYRLNRFDADYDPLFPVGYGLSYKERRTVLLLDEGVGAASGTGARGVFFDARPTYPYILDLFAADGTRTPFIGEWVASRDGSISARVTDHQEEGDGNALGIVFSGQSPTSIMLASSTPVDLSRELAAGYAMAFEWRVDNIPFGKVEIGLGCGVGCAGRVDISSFFLEAPAREWQRTLVPLSCFAEKGADLSRFTAPLMLSTSGDFAVSLADVRLVKPEAGATLECP</sequence>
<keyword evidence="1 6" id="KW-0378">Hydrolase</keyword>
<gene>
    <name evidence="6" type="ORF">PH603_16320</name>
</gene>
<evidence type="ECO:0000259" key="5">
    <source>
        <dbReference type="Pfam" id="PF18559"/>
    </source>
</evidence>
<dbReference type="SUPFAM" id="SSF49785">
    <property type="entry name" value="Galactose-binding domain-like"/>
    <property type="match status" value="1"/>
</dbReference>
<evidence type="ECO:0000256" key="1">
    <source>
        <dbReference type="ARBA" id="ARBA00022801"/>
    </source>
</evidence>
<dbReference type="SUPFAM" id="SSF52279">
    <property type="entry name" value="Beta-D-glucan exohydrolase, C-terminal domain"/>
    <property type="match status" value="1"/>
</dbReference>
<dbReference type="PRINTS" id="PR00133">
    <property type="entry name" value="GLHYDRLASE3"/>
</dbReference>
<dbReference type="Pfam" id="PF00933">
    <property type="entry name" value="Glyco_hydro_3"/>
    <property type="match status" value="1"/>
</dbReference>
<protein>
    <submittedName>
        <fullName evidence="6">Glycoside hydrolase family 3 N-terminal domain-containing protein</fullName>
    </submittedName>
</protein>
<dbReference type="Gene3D" id="2.60.120.430">
    <property type="entry name" value="Galactose-binding lectin"/>
    <property type="match status" value="1"/>
</dbReference>
<evidence type="ECO:0000313" key="6">
    <source>
        <dbReference type="EMBL" id="WCL54104.1"/>
    </source>
</evidence>
<dbReference type="Pfam" id="PF18559">
    <property type="entry name" value="Exop_C"/>
    <property type="match status" value="1"/>
</dbReference>